<comment type="caution">
    <text evidence="1">The sequence shown here is derived from an EMBL/GenBank/DDBJ whole genome shotgun (WGS) entry which is preliminary data.</text>
</comment>
<evidence type="ECO:0008006" key="3">
    <source>
        <dbReference type="Google" id="ProtNLM"/>
    </source>
</evidence>
<protein>
    <recommendedName>
        <fullName evidence="3">DUF4762 domain-containing protein</fullName>
    </recommendedName>
</protein>
<reference evidence="1 2" key="1">
    <citation type="submission" date="2020-07" db="EMBL/GenBank/DDBJ databases">
        <title>Description of Kordia aestuariivivens sp. nov., isolated from a tidal flat.</title>
        <authorList>
            <person name="Park S."/>
            <person name="Yoon J.-H."/>
        </authorList>
    </citation>
    <scope>NUCLEOTIDE SEQUENCE [LARGE SCALE GENOMIC DNA]</scope>
    <source>
        <strain evidence="1 2">YSTF-M3</strain>
    </source>
</reference>
<evidence type="ECO:0000313" key="2">
    <source>
        <dbReference type="Proteomes" id="UP000619238"/>
    </source>
</evidence>
<keyword evidence="2" id="KW-1185">Reference proteome</keyword>
<dbReference type="EMBL" id="JACGWS010000003">
    <property type="protein sequence ID" value="MBC8754141.1"/>
    <property type="molecule type" value="Genomic_DNA"/>
</dbReference>
<evidence type="ECO:0000313" key="1">
    <source>
        <dbReference type="EMBL" id="MBC8754141.1"/>
    </source>
</evidence>
<organism evidence="1 2">
    <name type="scientific">Kordia aestuariivivens</name>
    <dbReference type="NCBI Taxonomy" id="2759037"/>
    <lineage>
        <taxon>Bacteria</taxon>
        <taxon>Pseudomonadati</taxon>
        <taxon>Bacteroidota</taxon>
        <taxon>Flavobacteriia</taxon>
        <taxon>Flavobacteriales</taxon>
        <taxon>Flavobacteriaceae</taxon>
        <taxon>Kordia</taxon>
    </lineage>
</organism>
<dbReference type="RefSeq" id="WP_187561193.1">
    <property type="nucleotide sequence ID" value="NZ_JACGWS010000003.1"/>
</dbReference>
<name>A0ABR7Q6E0_9FLAO</name>
<gene>
    <name evidence="1" type="ORF">H2O64_05625</name>
</gene>
<dbReference type="Proteomes" id="UP000619238">
    <property type="component" value="Unassembled WGS sequence"/>
</dbReference>
<sequence length="72" mass="7640">MKRFALNKIKIAKLVRIQEIKGGKATPNSASADLQACVTDECVTENGMSCAEMVCTNTSIDGQDVTDPAPLP</sequence>
<proteinExistence type="predicted"/>
<accession>A0ABR7Q6E0</accession>